<keyword evidence="2" id="KW-1185">Reference proteome</keyword>
<evidence type="ECO:0000313" key="2">
    <source>
        <dbReference type="Proteomes" id="UP001432312"/>
    </source>
</evidence>
<reference evidence="1" key="1">
    <citation type="submission" date="2022-10" db="EMBL/GenBank/DDBJ databases">
        <title>The complete genomes of actinobacterial strains from the NBC collection.</title>
        <authorList>
            <person name="Joergensen T.S."/>
            <person name="Alvarez Arevalo M."/>
            <person name="Sterndorff E.B."/>
            <person name="Faurdal D."/>
            <person name="Vuksanovic O."/>
            <person name="Mourched A.-S."/>
            <person name="Charusanti P."/>
            <person name="Shaw S."/>
            <person name="Blin K."/>
            <person name="Weber T."/>
        </authorList>
    </citation>
    <scope>NUCLEOTIDE SEQUENCE</scope>
    <source>
        <strain evidence="1">NBC_00303</strain>
    </source>
</reference>
<dbReference type="RefSeq" id="WP_328739864.1">
    <property type="nucleotide sequence ID" value="NZ_CP108036.1"/>
</dbReference>
<name>A0ABZ1QEK8_9ACTN</name>
<dbReference type="GeneID" id="95498909"/>
<dbReference type="Proteomes" id="UP001432312">
    <property type="component" value="Chromosome"/>
</dbReference>
<sequence>MDTVSALVKRALAPYNQMPDSVTIACLADDLLRHGEELLARVAGHEEAEAALRDWRRLTADGPTDSPMGNWNHARALARTIRSFLRVLGEQ</sequence>
<dbReference type="InterPro" id="IPR046300">
    <property type="entry name" value="DUF6415"/>
</dbReference>
<accession>A0ABZ1QEK8</accession>
<dbReference type="EMBL" id="CP108036">
    <property type="protein sequence ID" value="WUN81079.1"/>
    <property type="molecule type" value="Genomic_DNA"/>
</dbReference>
<gene>
    <name evidence="1" type="ORF">OHA91_22710</name>
</gene>
<proteinExistence type="predicted"/>
<dbReference type="Pfam" id="PF19979">
    <property type="entry name" value="DUF6415"/>
    <property type="match status" value="1"/>
</dbReference>
<evidence type="ECO:0000313" key="1">
    <source>
        <dbReference type="EMBL" id="WUN81079.1"/>
    </source>
</evidence>
<protein>
    <submittedName>
        <fullName evidence="1">DUF6415 family natural product biosynthesis protein</fullName>
    </submittedName>
</protein>
<organism evidence="1 2">
    <name type="scientific">Streptomyces erythrochromogenes</name>
    <dbReference type="NCBI Taxonomy" id="285574"/>
    <lineage>
        <taxon>Bacteria</taxon>
        <taxon>Bacillati</taxon>
        <taxon>Actinomycetota</taxon>
        <taxon>Actinomycetes</taxon>
        <taxon>Kitasatosporales</taxon>
        <taxon>Streptomycetaceae</taxon>
        <taxon>Streptomyces</taxon>
    </lineage>
</organism>